<reference evidence="1 2" key="1">
    <citation type="submission" date="2012-03" db="EMBL/GenBank/DDBJ databases">
        <title>The Genome Sequence of Bartonella vinsonii subsp. arupensis str. Pm136co.</title>
        <authorList>
            <consortium name="The Broad Institute Genome Sequencing Platform"/>
            <consortium name="The Broad Institute Genome Sequencing Center for Infectious Disease"/>
            <person name="Feldgarden M."/>
            <person name="Kirby J."/>
            <person name="Kosoy M."/>
            <person name="Birtles R."/>
            <person name="Probert W.S."/>
            <person name="Chiaraviglio L."/>
            <person name="Young S.K."/>
            <person name="Zeng Q."/>
            <person name="Gargeya S."/>
            <person name="Fitzgerald M."/>
            <person name="Haas B."/>
            <person name="Abouelleil A."/>
            <person name="Alvarado L."/>
            <person name="Arachchi H.M."/>
            <person name="Berlin A."/>
            <person name="Chapman S.B."/>
            <person name="Gearin G."/>
            <person name="Goldberg J."/>
            <person name="Griggs A."/>
            <person name="Gujja S."/>
            <person name="Hansen M."/>
            <person name="Heiman D."/>
            <person name="Howarth C."/>
            <person name="Larimer J."/>
            <person name="Lui A."/>
            <person name="MacDonald P.J.P."/>
            <person name="McCowen C."/>
            <person name="Montmayeur A."/>
            <person name="Murphy C."/>
            <person name="Neiman D."/>
            <person name="Pearson M."/>
            <person name="Priest M."/>
            <person name="Roberts A."/>
            <person name="Saif S."/>
            <person name="Shea T."/>
            <person name="Sisk P."/>
            <person name="Stolte C."/>
            <person name="Sykes S."/>
            <person name="Wortman J."/>
            <person name="Nusbaum C."/>
            <person name="Birren B."/>
        </authorList>
    </citation>
    <scope>NUCLEOTIDE SEQUENCE [LARGE SCALE GENOMIC DNA]</scope>
    <source>
        <strain evidence="1 2">Pm136co</strain>
    </source>
</reference>
<evidence type="ECO:0000313" key="2">
    <source>
        <dbReference type="Proteomes" id="UP000008948"/>
    </source>
</evidence>
<name>A0ABP2QXR9_BARVI</name>
<proteinExistence type="predicted"/>
<gene>
    <name evidence="1" type="ORF">MEI_00811</name>
</gene>
<dbReference type="Proteomes" id="UP000008948">
    <property type="component" value="Unassembled WGS sequence"/>
</dbReference>
<organism evidence="1 2">
    <name type="scientific">Bartonella vinsonii subsp. arupensis Pm136co</name>
    <dbReference type="NCBI Taxonomy" id="1094561"/>
    <lineage>
        <taxon>Bacteria</taxon>
        <taxon>Pseudomonadati</taxon>
        <taxon>Pseudomonadota</taxon>
        <taxon>Alphaproteobacteria</taxon>
        <taxon>Hyphomicrobiales</taxon>
        <taxon>Bartonellaceae</taxon>
        <taxon>Bartonella</taxon>
    </lineage>
</organism>
<sequence length="57" mass="6694">MQQEVYLHVTIAQLNNQNILIAKQKTSMLQLSISINKNEIKKRETTANYVLYFLIKI</sequence>
<accession>A0ABP2QXR9</accession>
<dbReference type="EMBL" id="AIMH01000016">
    <property type="protein sequence ID" value="EJF98312.1"/>
    <property type="molecule type" value="Genomic_DNA"/>
</dbReference>
<protein>
    <submittedName>
        <fullName evidence="1">Uncharacterized protein</fullName>
    </submittedName>
</protein>
<comment type="caution">
    <text evidence="1">The sequence shown here is derived from an EMBL/GenBank/DDBJ whole genome shotgun (WGS) entry which is preliminary data.</text>
</comment>
<evidence type="ECO:0000313" key="1">
    <source>
        <dbReference type="EMBL" id="EJF98312.1"/>
    </source>
</evidence>
<keyword evidence="2" id="KW-1185">Reference proteome</keyword>